<sequence>MLELAVTFMVVTAGALAGLVIVLVQQNRALRAEAAAPPRARDLLAFWRRQEPST</sequence>
<proteinExistence type="predicted"/>
<dbReference type="Proteomes" id="UP000774570">
    <property type="component" value="Unassembled WGS sequence"/>
</dbReference>
<keyword evidence="1" id="KW-1133">Transmembrane helix</keyword>
<organism evidence="2 3">
    <name type="scientific">Actinomadura parmotrematis</name>
    <dbReference type="NCBI Taxonomy" id="2864039"/>
    <lineage>
        <taxon>Bacteria</taxon>
        <taxon>Bacillati</taxon>
        <taxon>Actinomycetota</taxon>
        <taxon>Actinomycetes</taxon>
        <taxon>Streptosporangiales</taxon>
        <taxon>Thermomonosporaceae</taxon>
        <taxon>Actinomadura</taxon>
    </lineage>
</organism>
<keyword evidence="1" id="KW-0812">Transmembrane</keyword>
<comment type="caution">
    <text evidence="2">The sequence shown here is derived from an EMBL/GenBank/DDBJ whole genome shotgun (WGS) entry which is preliminary data.</text>
</comment>
<protein>
    <recommendedName>
        <fullName evidence="4">Type II secretion system protein</fullName>
    </recommendedName>
</protein>
<feature type="transmembrane region" description="Helical" evidence="1">
    <location>
        <begin position="6"/>
        <end position="24"/>
    </location>
</feature>
<evidence type="ECO:0008006" key="4">
    <source>
        <dbReference type="Google" id="ProtNLM"/>
    </source>
</evidence>
<keyword evidence="3" id="KW-1185">Reference proteome</keyword>
<name>A0ABS7FQG7_9ACTN</name>
<evidence type="ECO:0000256" key="1">
    <source>
        <dbReference type="SAM" id="Phobius"/>
    </source>
</evidence>
<reference evidence="2 3" key="1">
    <citation type="submission" date="2021-07" db="EMBL/GenBank/DDBJ databases">
        <title>Actinomadura sp. PM05-2 isolated from lichen.</title>
        <authorList>
            <person name="Somphong A."/>
            <person name="Phongsopitanun W."/>
            <person name="Tanasupawat S."/>
            <person name="Peongsungnone V."/>
        </authorList>
    </citation>
    <scope>NUCLEOTIDE SEQUENCE [LARGE SCALE GENOMIC DNA]</scope>
    <source>
        <strain evidence="2 3">PM05-2</strain>
    </source>
</reference>
<accession>A0ABS7FQG7</accession>
<evidence type="ECO:0000313" key="2">
    <source>
        <dbReference type="EMBL" id="MBW8481793.1"/>
    </source>
</evidence>
<dbReference type="EMBL" id="JAIBOA010000003">
    <property type="protein sequence ID" value="MBW8481793.1"/>
    <property type="molecule type" value="Genomic_DNA"/>
</dbReference>
<keyword evidence="1" id="KW-0472">Membrane</keyword>
<gene>
    <name evidence="2" type="ORF">K1Y72_05380</name>
</gene>
<evidence type="ECO:0000313" key="3">
    <source>
        <dbReference type="Proteomes" id="UP000774570"/>
    </source>
</evidence>
<dbReference type="RefSeq" id="WP_220163798.1">
    <property type="nucleotide sequence ID" value="NZ_JAIBOA010000003.1"/>
</dbReference>